<organism evidence="1 2">
    <name type="scientific">Timema podura</name>
    <name type="common">Walking stick</name>
    <dbReference type="NCBI Taxonomy" id="61482"/>
    <lineage>
        <taxon>Eukaryota</taxon>
        <taxon>Metazoa</taxon>
        <taxon>Ecdysozoa</taxon>
        <taxon>Arthropoda</taxon>
        <taxon>Hexapoda</taxon>
        <taxon>Insecta</taxon>
        <taxon>Pterygota</taxon>
        <taxon>Neoptera</taxon>
        <taxon>Polyneoptera</taxon>
        <taxon>Phasmatodea</taxon>
        <taxon>Timematodea</taxon>
        <taxon>Timematoidea</taxon>
        <taxon>Timematidae</taxon>
        <taxon>Timema</taxon>
    </lineage>
</organism>
<keyword evidence="2" id="KW-1185">Reference proteome</keyword>
<reference evidence="1" key="1">
    <citation type="submission" date="2021-03" db="EMBL/GenBank/DDBJ databases">
        <authorList>
            <person name="Tran Van P."/>
        </authorList>
    </citation>
    <scope>NUCLEOTIDE SEQUENCE</scope>
</reference>
<gene>
    <name evidence="1" type="ORF">TPAB3V08_LOCUS7899</name>
</gene>
<dbReference type="EMBL" id="CAJPIN010014078">
    <property type="protein sequence ID" value="CAG2060944.1"/>
    <property type="molecule type" value="Genomic_DNA"/>
</dbReference>
<dbReference type="Proteomes" id="UP001153148">
    <property type="component" value="Unassembled WGS sequence"/>
</dbReference>
<comment type="caution">
    <text evidence="1">The sequence shown here is derived from an EMBL/GenBank/DDBJ whole genome shotgun (WGS) entry which is preliminary data.</text>
</comment>
<protein>
    <submittedName>
        <fullName evidence="1">Uncharacterized protein</fullName>
    </submittedName>
</protein>
<sequence>MEAFDHMLEAWISVLHNSQEFPKDFCKQSAMQIFNTYLKCHLSPPDGTRGQVSEVWVVVWYGTDHKLCEVKTVKCGTVIV</sequence>
<evidence type="ECO:0000313" key="1">
    <source>
        <dbReference type="EMBL" id="CAG2060944.1"/>
    </source>
</evidence>
<evidence type="ECO:0000313" key="2">
    <source>
        <dbReference type="Proteomes" id="UP001153148"/>
    </source>
</evidence>
<proteinExistence type="predicted"/>
<name>A0ABN7P1F8_TIMPD</name>
<accession>A0ABN7P1F8</accession>